<keyword evidence="1" id="KW-0472">Membrane</keyword>
<dbReference type="EMBL" id="MN738865">
    <property type="protein sequence ID" value="QHT28825.1"/>
    <property type="molecule type" value="Genomic_DNA"/>
</dbReference>
<keyword evidence="1" id="KW-1133">Transmembrane helix</keyword>
<sequence length="416" mass="48298">MDTIKNLYSKMDYRTKKILGIIIIIIIICIISFVIIKHRKHSLENPTFFLKPKLSKTPLTISKNLLFEPLNGYDFTWTFWIYVDGWEYKLNQRKHIFTKGRLELYPIHCCPAVFLDPSINDMLFFIQTTKATNKYRIKDLLLNQWNHIGLAVSNKTIDFYVNGKLDKSHVLQDLPKLNHGDLHVNNFGGFNGKLTKLAYFPKYLNAGSIANQYKSHPLNSNLFGGIYNKVAKKHIDLKDHIKTAQSTCSNTLHLKQTDLHHNQYYNIIGNTYTRLKKNNLSKKIKINKNYTLMFSIIPKGKQAELTNIIHSSINKKDRSPGIWFQPNTTKLHIVNSTSNTNFSFTIPKELPLNRETHVKLSIIEDHFTLRLSGAINYTKLLTINKNRMEGMSYFYISDPWHSSANASIKNIIWINH</sequence>
<organism evidence="2">
    <name type="scientific">viral metagenome</name>
    <dbReference type="NCBI Taxonomy" id="1070528"/>
    <lineage>
        <taxon>unclassified sequences</taxon>
        <taxon>metagenomes</taxon>
        <taxon>organismal metagenomes</taxon>
    </lineage>
</organism>
<evidence type="ECO:0000256" key="1">
    <source>
        <dbReference type="SAM" id="Phobius"/>
    </source>
</evidence>
<accession>A0A6C0EN97</accession>
<reference evidence="2" key="1">
    <citation type="journal article" date="2020" name="Nature">
        <title>Giant virus diversity and host interactions through global metagenomics.</title>
        <authorList>
            <person name="Schulz F."/>
            <person name="Roux S."/>
            <person name="Paez-Espino D."/>
            <person name="Jungbluth S."/>
            <person name="Walsh D.A."/>
            <person name="Denef V.J."/>
            <person name="McMahon K.D."/>
            <person name="Konstantinidis K.T."/>
            <person name="Eloe-Fadrosh E.A."/>
            <person name="Kyrpides N.C."/>
            <person name="Woyke T."/>
        </authorList>
    </citation>
    <scope>NUCLEOTIDE SEQUENCE</scope>
    <source>
        <strain evidence="2">GVMAG-M-3300001351-8</strain>
    </source>
</reference>
<keyword evidence="1" id="KW-0812">Transmembrane</keyword>
<dbReference type="Gene3D" id="2.60.120.200">
    <property type="match status" value="1"/>
</dbReference>
<proteinExistence type="predicted"/>
<dbReference type="SUPFAM" id="SSF49899">
    <property type="entry name" value="Concanavalin A-like lectins/glucanases"/>
    <property type="match status" value="1"/>
</dbReference>
<feature type="transmembrane region" description="Helical" evidence="1">
    <location>
        <begin position="18"/>
        <end position="36"/>
    </location>
</feature>
<dbReference type="Pfam" id="PF13385">
    <property type="entry name" value="Laminin_G_3"/>
    <property type="match status" value="1"/>
</dbReference>
<protein>
    <submittedName>
        <fullName evidence="2">Uncharacterized protein</fullName>
    </submittedName>
</protein>
<name>A0A6C0EN97_9ZZZZ</name>
<dbReference type="AlphaFoldDB" id="A0A6C0EN97"/>
<dbReference type="InterPro" id="IPR013320">
    <property type="entry name" value="ConA-like_dom_sf"/>
</dbReference>
<evidence type="ECO:0000313" key="2">
    <source>
        <dbReference type="EMBL" id="QHT28825.1"/>
    </source>
</evidence>